<feature type="region of interest" description="Disordered" evidence="5">
    <location>
        <begin position="57"/>
        <end position="78"/>
    </location>
</feature>
<dbReference type="PROSITE" id="PS50199">
    <property type="entry name" value="ZF_RANBP2_2"/>
    <property type="match status" value="1"/>
</dbReference>
<dbReference type="SMART" id="SM00456">
    <property type="entry name" value="WW"/>
    <property type="match status" value="1"/>
</dbReference>
<dbReference type="InterPro" id="IPR001876">
    <property type="entry name" value="Znf_RanBP2"/>
</dbReference>
<dbReference type="InterPro" id="IPR036443">
    <property type="entry name" value="Znf_RanBP2_sf"/>
</dbReference>
<dbReference type="AlphaFoldDB" id="W7TMG6"/>
<accession>W7TMG6</accession>
<gene>
    <name evidence="8" type="ORF">Naga_100839g2</name>
</gene>
<protein>
    <submittedName>
        <fullName evidence="8">Pre-mrna-splicing factor</fullName>
    </submittedName>
</protein>
<dbReference type="Pfam" id="PF00397">
    <property type="entry name" value="WW"/>
    <property type="match status" value="1"/>
</dbReference>
<evidence type="ECO:0000313" key="8">
    <source>
        <dbReference type="EMBL" id="EWM24688.1"/>
    </source>
</evidence>
<keyword evidence="3" id="KW-0862">Zinc</keyword>
<evidence type="ECO:0000256" key="3">
    <source>
        <dbReference type="ARBA" id="ARBA00022833"/>
    </source>
</evidence>
<organism evidence="8 9">
    <name type="scientific">Nannochloropsis gaditana</name>
    <dbReference type="NCBI Taxonomy" id="72520"/>
    <lineage>
        <taxon>Eukaryota</taxon>
        <taxon>Sar</taxon>
        <taxon>Stramenopiles</taxon>
        <taxon>Ochrophyta</taxon>
        <taxon>Eustigmatophyceae</taxon>
        <taxon>Eustigmatales</taxon>
        <taxon>Monodopsidaceae</taxon>
        <taxon>Nannochloropsis</taxon>
    </lineage>
</organism>
<dbReference type="SMART" id="SM00547">
    <property type="entry name" value="ZnF_RBZ"/>
    <property type="match status" value="1"/>
</dbReference>
<comment type="caution">
    <text evidence="8">The sequence shown here is derived from an EMBL/GenBank/DDBJ whole genome shotgun (WGS) entry which is preliminary data.</text>
</comment>
<dbReference type="EMBL" id="AZIL01001172">
    <property type="protein sequence ID" value="EWM24688.1"/>
    <property type="molecule type" value="Genomic_DNA"/>
</dbReference>
<dbReference type="PROSITE" id="PS01358">
    <property type="entry name" value="ZF_RANBP2_1"/>
    <property type="match status" value="1"/>
</dbReference>
<dbReference type="Gene3D" id="2.20.70.10">
    <property type="match status" value="1"/>
</dbReference>
<dbReference type="OrthoDB" id="10251848at2759"/>
<dbReference type="SUPFAM" id="SSF90209">
    <property type="entry name" value="Ran binding protein zinc finger-like"/>
    <property type="match status" value="1"/>
</dbReference>
<dbReference type="SUPFAM" id="SSF51045">
    <property type="entry name" value="WW domain"/>
    <property type="match status" value="1"/>
</dbReference>
<evidence type="ECO:0000256" key="4">
    <source>
        <dbReference type="PROSITE-ProRule" id="PRU00322"/>
    </source>
</evidence>
<evidence type="ECO:0000259" key="6">
    <source>
        <dbReference type="PROSITE" id="PS50020"/>
    </source>
</evidence>
<keyword evidence="2 4" id="KW-0863">Zinc-finger</keyword>
<keyword evidence="9" id="KW-1185">Reference proteome</keyword>
<dbReference type="Pfam" id="PF00641">
    <property type="entry name" value="Zn_ribbon_RanBP"/>
    <property type="match status" value="1"/>
</dbReference>
<dbReference type="PROSITE" id="PS01159">
    <property type="entry name" value="WW_DOMAIN_1"/>
    <property type="match status" value="1"/>
</dbReference>
<dbReference type="InterPro" id="IPR001202">
    <property type="entry name" value="WW_dom"/>
</dbReference>
<name>W7TMG6_9STRA</name>
<evidence type="ECO:0000256" key="2">
    <source>
        <dbReference type="ARBA" id="ARBA00022771"/>
    </source>
</evidence>
<dbReference type="GO" id="GO:0008270">
    <property type="term" value="F:zinc ion binding"/>
    <property type="evidence" value="ECO:0007669"/>
    <property type="project" value="UniProtKB-KW"/>
</dbReference>
<dbReference type="PROSITE" id="PS50020">
    <property type="entry name" value="WW_DOMAIN_2"/>
    <property type="match status" value="1"/>
</dbReference>
<dbReference type="InterPro" id="IPR036020">
    <property type="entry name" value="WW_dom_sf"/>
</dbReference>
<evidence type="ECO:0000256" key="5">
    <source>
        <dbReference type="SAM" id="MobiDB-lite"/>
    </source>
</evidence>
<dbReference type="CDD" id="cd00201">
    <property type="entry name" value="WW"/>
    <property type="match status" value="1"/>
</dbReference>
<dbReference type="Proteomes" id="UP000019335">
    <property type="component" value="Chromosome 13"/>
</dbReference>
<sequence length="133" mass="14611">MANASSFGNVTRRDVTGIATLGEVGASYTVYERNWACPKCKFDNYASRPKCSRCRASKPEGTEQVIPSSLPSAAGLDGLSPSTLPDTWHAWRETVDASTQQLYYYHTQTGETRWDRPAEMGEAPMASGWPDPC</sequence>
<evidence type="ECO:0000313" key="9">
    <source>
        <dbReference type="Proteomes" id="UP000019335"/>
    </source>
</evidence>
<evidence type="ECO:0000259" key="7">
    <source>
        <dbReference type="PROSITE" id="PS50199"/>
    </source>
</evidence>
<reference evidence="8 9" key="1">
    <citation type="journal article" date="2014" name="Mol. Plant">
        <title>Chromosome Scale Genome Assembly and Transcriptome Profiling of Nannochloropsis gaditana in Nitrogen Depletion.</title>
        <authorList>
            <person name="Corteggiani Carpinelli E."/>
            <person name="Telatin A."/>
            <person name="Vitulo N."/>
            <person name="Forcato C."/>
            <person name="D'Angelo M."/>
            <person name="Schiavon R."/>
            <person name="Vezzi A."/>
            <person name="Giacometti G.M."/>
            <person name="Morosinotto T."/>
            <person name="Valle G."/>
        </authorList>
    </citation>
    <scope>NUCLEOTIDE SEQUENCE [LARGE SCALE GENOMIC DNA]</scope>
    <source>
        <strain evidence="8 9">B-31</strain>
    </source>
</reference>
<feature type="domain" description="RanBP2-type" evidence="7">
    <location>
        <begin position="31"/>
        <end position="60"/>
    </location>
</feature>
<proteinExistence type="predicted"/>
<evidence type="ECO:0000256" key="1">
    <source>
        <dbReference type="ARBA" id="ARBA00022723"/>
    </source>
</evidence>
<keyword evidence="1" id="KW-0479">Metal-binding</keyword>
<dbReference type="Gene3D" id="4.10.1060.10">
    <property type="entry name" value="Zinc finger, RanBP2-type"/>
    <property type="match status" value="1"/>
</dbReference>
<feature type="domain" description="WW" evidence="6">
    <location>
        <begin position="82"/>
        <end position="119"/>
    </location>
</feature>